<protein>
    <submittedName>
        <fullName evidence="1">Uncharacterized protein</fullName>
    </submittedName>
</protein>
<evidence type="ECO:0000313" key="1">
    <source>
        <dbReference type="EMBL" id="EMG13402.1"/>
    </source>
</evidence>
<name>M3IBX7_LEPIR</name>
<sequence>MPALFYSSESNMKLQSDRFEILRVCPKPSNVGTKTKI</sequence>
<organism evidence="1 2">
    <name type="scientific">Leptospira interrogans serovar Grippotyphosa str. LT2186</name>
    <dbReference type="NCBI Taxonomy" id="1001599"/>
    <lineage>
        <taxon>Bacteria</taxon>
        <taxon>Pseudomonadati</taxon>
        <taxon>Spirochaetota</taxon>
        <taxon>Spirochaetia</taxon>
        <taxon>Leptospirales</taxon>
        <taxon>Leptospiraceae</taxon>
        <taxon>Leptospira</taxon>
    </lineage>
</organism>
<proteinExistence type="predicted"/>
<dbReference type="EMBL" id="AFME02000017">
    <property type="protein sequence ID" value="EMG13402.1"/>
    <property type="molecule type" value="Genomic_DNA"/>
</dbReference>
<dbReference type="BioCyc" id="LINT1001599:G11K9-811-MONOMER"/>
<gene>
    <name evidence="1" type="ORF">LEP1GSC151_1298</name>
</gene>
<dbReference type="AlphaFoldDB" id="M3IBX7"/>
<accession>M3IBX7</accession>
<comment type="caution">
    <text evidence="1">The sequence shown here is derived from an EMBL/GenBank/DDBJ whole genome shotgun (WGS) entry which is preliminary data.</text>
</comment>
<evidence type="ECO:0000313" key="2">
    <source>
        <dbReference type="Proteomes" id="UP000011776"/>
    </source>
</evidence>
<reference evidence="1 2" key="1">
    <citation type="submission" date="2013-02" db="EMBL/GenBank/DDBJ databases">
        <authorList>
            <person name="Harkins D.M."/>
            <person name="Durkin A.S."/>
            <person name="Brinkac L.M."/>
            <person name="Haft D.H."/>
            <person name="Selengut J.D."/>
            <person name="Sanka R."/>
            <person name="DePew J."/>
            <person name="Purushe J."/>
            <person name="Tulsiani S.M."/>
            <person name="Graham G.C."/>
            <person name="Burns M.-A."/>
            <person name="Dohnt M.F."/>
            <person name="Smythe L.D."/>
            <person name="McKay D.B."/>
            <person name="Craig S.B."/>
            <person name="Vinetz J.M."/>
            <person name="Sutton G.G."/>
            <person name="Nierman W.C."/>
            <person name="Fouts D.E."/>
        </authorList>
    </citation>
    <scope>NUCLEOTIDE SEQUENCE [LARGE SCALE GENOMIC DNA]</scope>
    <source>
        <strain evidence="1 2">LT2186</strain>
    </source>
</reference>
<dbReference type="Proteomes" id="UP000011776">
    <property type="component" value="Unassembled WGS sequence"/>
</dbReference>